<dbReference type="HOGENOM" id="CLU_405789_0_0_2"/>
<gene>
    <name evidence="2" type="ordered locus">Metig_1396</name>
</gene>
<sequence>MIKAIVMEITNLEEIIKKYGNIDKNKVEEIKEILKSIKNELVEKLDELKNKKYDEGWRDIVGKATSICYIETGFPSNFSQALRDEPTREKLIEFIRNVKSAETKDDAYNAFKNLLSDKGTKSASITVVSTLGHILKPEWFIPLNHKISDAIEKLGLVNIHLAGAKGNYEDAINVFKKISENVRNIEDSIKTSYALYEYGEVPKPNNSKNSTSNNIISDSNTVPPEIKEKMDKILDKKRQIILYGVPGTGKTHSALKYVEGKGYYKFITFHQSYSYEDFIEGLKPKTTEDGNITYEVEDGIFKKMCILAIWEALKDKEDIKKEIDLDRLLDKALKEFEDKYPVGSVLKTKMGKKFKILDYKYKNEKISNILIKPNESVNEYYPLNIPFLKDMFEKDLIEGERINGPKDVNDKIRHTSYDSYYFALYKELKEIINNNIKDSQNEKLEYNPNYETIKEIVIEKLKEHKETKNVFKKEDFQNAQKFYLVIDEINRGNISNILGELITLLEKDKRLSEDNEIIVELPYSKEPFAVPPNLYIIGTMNTADRSIALLDIALRRRFGFLEVEPNYELIENNAKNKQIEGINLAELLKSLNEKLMKLKDRDHRIGHSYFLGVETLEDLEFVWYHEIIPLLEEYFYGDVDGLKEILKDFIEEKENSYEIKRLTGEEFKNAINKILSD</sequence>
<dbReference type="SUPFAM" id="SSF52540">
    <property type="entry name" value="P-loop containing nucleoside triphosphate hydrolases"/>
    <property type="match status" value="1"/>
</dbReference>
<dbReference type="GO" id="GO:0005524">
    <property type="term" value="F:ATP binding"/>
    <property type="evidence" value="ECO:0007669"/>
    <property type="project" value="InterPro"/>
</dbReference>
<keyword evidence="3" id="KW-1185">Reference proteome</keyword>
<proteinExistence type="predicted"/>
<reference evidence="2 3" key="1">
    <citation type="submission" date="2011-05" db="EMBL/GenBank/DDBJ databases">
        <title>Complete sequence of Methanotorris igneus Kol 5.</title>
        <authorList>
            <consortium name="US DOE Joint Genome Institute"/>
            <person name="Lucas S."/>
            <person name="Han J."/>
            <person name="Lapidus A."/>
            <person name="Cheng J.-F."/>
            <person name="Goodwin L."/>
            <person name="Pitluck S."/>
            <person name="Peters L."/>
            <person name="Mikhailova N."/>
            <person name="Chertkov O."/>
            <person name="Han C."/>
            <person name="Tapia R."/>
            <person name="Land M."/>
            <person name="Hauser L."/>
            <person name="Kyrpides N."/>
            <person name="Ivanova N."/>
            <person name="Pagani I."/>
            <person name="Sieprawska-Lupa M."/>
            <person name="Whitman W."/>
            <person name="Woyke T."/>
        </authorList>
    </citation>
    <scope>NUCLEOTIDE SEQUENCE [LARGE SCALE GENOMIC DNA]</scope>
    <source>
        <strain evidence="3">DSM 5666 / JCM 11834 / Kol 5</strain>
    </source>
</reference>
<dbReference type="PANTHER" id="PTHR37291">
    <property type="entry name" value="5-METHYLCYTOSINE-SPECIFIC RESTRICTION ENZYME B"/>
    <property type="match status" value="1"/>
</dbReference>
<protein>
    <submittedName>
        <fullName evidence="2">ATPase associated with various cellular activities AAA_5</fullName>
    </submittedName>
</protein>
<evidence type="ECO:0000313" key="2">
    <source>
        <dbReference type="EMBL" id="AEF96931.1"/>
    </source>
</evidence>
<evidence type="ECO:0000313" key="3">
    <source>
        <dbReference type="Proteomes" id="UP000009227"/>
    </source>
</evidence>
<dbReference type="AlphaFoldDB" id="F6BF61"/>
<dbReference type="PANTHER" id="PTHR37291:SF1">
    <property type="entry name" value="TYPE IV METHYL-DIRECTED RESTRICTION ENZYME ECOKMCRB SUBUNIT"/>
    <property type="match status" value="1"/>
</dbReference>
<dbReference type="Proteomes" id="UP000009227">
    <property type="component" value="Chromosome"/>
</dbReference>
<dbReference type="Gene3D" id="3.40.50.300">
    <property type="entry name" value="P-loop containing nucleotide triphosphate hydrolases"/>
    <property type="match status" value="2"/>
</dbReference>
<dbReference type="Pfam" id="PF07728">
    <property type="entry name" value="AAA_5"/>
    <property type="match status" value="1"/>
</dbReference>
<dbReference type="REBASE" id="36260">
    <property type="entry name" value="Mig5McrBCP"/>
</dbReference>
<feature type="domain" description="ATPase dynein-related AAA" evidence="1">
    <location>
        <begin position="472"/>
        <end position="558"/>
    </location>
</feature>
<accession>F6BF61</accession>
<dbReference type="RefSeq" id="WP_013799527.1">
    <property type="nucleotide sequence ID" value="NC_015562.1"/>
</dbReference>
<dbReference type="InterPro" id="IPR027417">
    <property type="entry name" value="P-loop_NTPase"/>
</dbReference>
<dbReference type="KEGG" id="mig:Metig_1396"/>
<dbReference type="InterPro" id="IPR011704">
    <property type="entry name" value="ATPase_dyneun-rel_AAA"/>
</dbReference>
<dbReference type="InterPro" id="IPR052934">
    <property type="entry name" value="Methyl-DNA_Rec/Restrict_Enz"/>
</dbReference>
<dbReference type="GeneID" id="10644269"/>
<dbReference type="EMBL" id="CP002737">
    <property type="protein sequence ID" value="AEF96931.1"/>
    <property type="molecule type" value="Genomic_DNA"/>
</dbReference>
<evidence type="ECO:0000259" key="1">
    <source>
        <dbReference type="Pfam" id="PF07728"/>
    </source>
</evidence>
<organism evidence="3">
    <name type="scientific">Methanotorris igneus (strain DSM 5666 / JCM 11834 / Kol 5)</name>
    <dbReference type="NCBI Taxonomy" id="880724"/>
    <lineage>
        <taxon>Archaea</taxon>
        <taxon>Methanobacteriati</taxon>
        <taxon>Methanobacteriota</taxon>
        <taxon>Methanomada group</taxon>
        <taxon>Methanococci</taxon>
        <taxon>Methanococcales</taxon>
        <taxon>Methanocaldococcaceae</taxon>
        <taxon>Methanotorris</taxon>
    </lineage>
</organism>
<dbReference type="GO" id="GO:0016887">
    <property type="term" value="F:ATP hydrolysis activity"/>
    <property type="evidence" value="ECO:0007669"/>
    <property type="project" value="InterPro"/>
</dbReference>
<dbReference type="STRING" id="880724.Metig_1396"/>
<name>F6BF61_METIK</name>